<evidence type="ECO:0000256" key="8">
    <source>
        <dbReference type="SAM" id="MobiDB-lite"/>
    </source>
</evidence>
<evidence type="ECO:0000256" key="7">
    <source>
        <dbReference type="ARBA" id="ARBA00023242"/>
    </source>
</evidence>
<keyword evidence="6" id="KW-0804">Transcription</keyword>
<comment type="caution">
    <text evidence="10">The sequence shown here is derived from an EMBL/GenBank/DDBJ whole genome shotgun (WGS) entry which is preliminary data.</text>
</comment>
<evidence type="ECO:0000259" key="9">
    <source>
        <dbReference type="SMART" id="SM00906"/>
    </source>
</evidence>
<organism evidence="10 11">
    <name type="scientific">Trichoglossum hirsutum</name>
    <dbReference type="NCBI Taxonomy" id="265104"/>
    <lineage>
        <taxon>Eukaryota</taxon>
        <taxon>Fungi</taxon>
        <taxon>Dikarya</taxon>
        <taxon>Ascomycota</taxon>
        <taxon>Pezizomycotina</taxon>
        <taxon>Geoglossomycetes</taxon>
        <taxon>Geoglossales</taxon>
        <taxon>Geoglossaceae</taxon>
        <taxon>Trichoglossum</taxon>
    </lineage>
</organism>
<keyword evidence="3" id="KW-0862">Zinc</keyword>
<dbReference type="AlphaFoldDB" id="A0A9P8L3J7"/>
<dbReference type="GO" id="GO:0000981">
    <property type="term" value="F:DNA-binding transcription factor activity, RNA polymerase II-specific"/>
    <property type="evidence" value="ECO:0007669"/>
    <property type="project" value="TreeGrafter"/>
</dbReference>
<dbReference type="InterPro" id="IPR007219">
    <property type="entry name" value="XnlR_reg_dom"/>
</dbReference>
<evidence type="ECO:0000256" key="2">
    <source>
        <dbReference type="ARBA" id="ARBA00022723"/>
    </source>
</evidence>
<dbReference type="GO" id="GO:0008270">
    <property type="term" value="F:zinc ion binding"/>
    <property type="evidence" value="ECO:0007669"/>
    <property type="project" value="InterPro"/>
</dbReference>
<dbReference type="Proteomes" id="UP000750711">
    <property type="component" value="Unassembled WGS sequence"/>
</dbReference>
<protein>
    <recommendedName>
        <fullName evidence="9">Xylanolytic transcriptional activator regulatory domain-containing protein</fullName>
    </recommendedName>
</protein>
<dbReference type="PANTHER" id="PTHR47782">
    <property type="entry name" value="ZN(II)2CYS6 TRANSCRIPTION FACTOR (EUROFUNG)-RELATED"/>
    <property type="match status" value="1"/>
</dbReference>
<dbReference type="Pfam" id="PF04082">
    <property type="entry name" value="Fungal_trans"/>
    <property type="match status" value="1"/>
</dbReference>
<keyword evidence="11" id="KW-1185">Reference proteome</keyword>
<feature type="region of interest" description="Disordered" evidence="8">
    <location>
        <begin position="1"/>
        <end position="29"/>
    </location>
</feature>
<name>A0A9P8L3J7_9PEZI</name>
<dbReference type="GO" id="GO:0006351">
    <property type="term" value="P:DNA-templated transcription"/>
    <property type="evidence" value="ECO:0007669"/>
    <property type="project" value="InterPro"/>
</dbReference>
<keyword evidence="5" id="KW-0238">DNA-binding</keyword>
<dbReference type="PANTHER" id="PTHR47782:SF2">
    <property type="entry name" value="TRANSCRIPTION FACTOR, PUTATIVE (AFU_ORTHOLOGUE AFUA_4G12570)-RELATED"/>
    <property type="match status" value="1"/>
</dbReference>
<evidence type="ECO:0000256" key="5">
    <source>
        <dbReference type="ARBA" id="ARBA00023125"/>
    </source>
</evidence>
<dbReference type="CDD" id="cd12148">
    <property type="entry name" value="fungal_TF_MHR"/>
    <property type="match status" value="1"/>
</dbReference>
<proteinExistence type="predicted"/>
<keyword evidence="7" id="KW-0539">Nucleus</keyword>
<keyword evidence="4" id="KW-0805">Transcription regulation</keyword>
<evidence type="ECO:0000256" key="3">
    <source>
        <dbReference type="ARBA" id="ARBA00022833"/>
    </source>
</evidence>
<comment type="subcellular location">
    <subcellularLocation>
        <location evidence="1">Nucleus</location>
    </subcellularLocation>
</comment>
<reference evidence="10" key="1">
    <citation type="submission" date="2021-03" db="EMBL/GenBank/DDBJ databases">
        <title>Comparative genomics and phylogenomic investigation of the class Geoglossomycetes provide insights into ecological specialization and systematics.</title>
        <authorList>
            <person name="Melie T."/>
            <person name="Pirro S."/>
            <person name="Miller A.N."/>
            <person name="Quandt A."/>
        </authorList>
    </citation>
    <scope>NUCLEOTIDE SEQUENCE</scope>
    <source>
        <strain evidence="10">CAQ_001_2017</strain>
    </source>
</reference>
<accession>A0A9P8L3J7</accession>
<dbReference type="InterPro" id="IPR052202">
    <property type="entry name" value="Yeast_MetPath_Reg"/>
</dbReference>
<evidence type="ECO:0000313" key="10">
    <source>
        <dbReference type="EMBL" id="KAH0553266.1"/>
    </source>
</evidence>
<dbReference type="GO" id="GO:0005634">
    <property type="term" value="C:nucleus"/>
    <property type="evidence" value="ECO:0007669"/>
    <property type="project" value="UniProtKB-SubCell"/>
</dbReference>
<dbReference type="GO" id="GO:0043565">
    <property type="term" value="F:sequence-specific DNA binding"/>
    <property type="evidence" value="ECO:0007669"/>
    <property type="project" value="TreeGrafter"/>
</dbReference>
<dbReference type="GO" id="GO:0045944">
    <property type="term" value="P:positive regulation of transcription by RNA polymerase II"/>
    <property type="evidence" value="ECO:0007669"/>
    <property type="project" value="TreeGrafter"/>
</dbReference>
<keyword evidence="2" id="KW-0479">Metal-binding</keyword>
<feature type="domain" description="Xylanolytic transcriptional activator regulatory" evidence="9">
    <location>
        <begin position="197"/>
        <end position="271"/>
    </location>
</feature>
<feature type="compositionally biased region" description="Polar residues" evidence="8">
    <location>
        <begin position="1"/>
        <end position="24"/>
    </location>
</feature>
<sequence length="556" mass="62424">MTDMNTATPPPETTLQSGSRSSGKAANKRETVDMEELVSDFGYMSVNATTRDFFGFTTMMSFSRLVLSACTGHSISPSSAMQLPPRYSVMPLIHRYLSSIFAILPFFPETSIFMSIDAVYQNKASDFDHWTVNMILAIACSLHSRRRGDTEYKRAEGYVAAALTRADEVLTPGSITGIQAILLLVVYAMLDPAHFDSWYLIGIASRATVDIGLHHEPPKQAVSNKAQLDKRRRVFYCVHALDRSISMVHARAFSFTDESTNVFLPSLPTKSSAYGSPTVGQIWQQPLDFALHLFRLRQLQSSWYQELFQSGRTPLPDPDQYIFGVCDDMRKWAETIPATVSAPIREQFELEALYSYIYALAPTRRSHTISDTARILTFEYCTAYAEKLLPIARNRENAAFYTSHDALRVYFLGNLFIATLRENEEILLDGVPPTLTYIPGPNEPPIPPLPNQSRMDNTSRAINCINQMTGILETYGSRWEQATAMRDTFKDESAPVLTALRQRVGRMTASPEQNNTIPYFEQEQMSALELAALDGGDEWRNALPEANGTDLLMPPY</sequence>
<evidence type="ECO:0000256" key="4">
    <source>
        <dbReference type="ARBA" id="ARBA00023015"/>
    </source>
</evidence>
<evidence type="ECO:0000256" key="1">
    <source>
        <dbReference type="ARBA" id="ARBA00004123"/>
    </source>
</evidence>
<evidence type="ECO:0000256" key="6">
    <source>
        <dbReference type="ARBA" id="ARBA00023163"/>
    </source>
</evidence>
<gene>
    <name evidence="10" type="ORF">GP486_006587</name>
</gene>
<evidence type="ECO:0000313" key="11">
    <source>
        <dbReference type="Proteomes" id="UP000750711"/>
    </source>
</evidence>
<dbReference type="EMBL" id="JAGHQM010001527">
    <property type="protein sequence ID" value="KAH0553266.1"/>
    <property type="molecule type" value="Genomic_DNA"/>
</dbReference>
<dbReference type="SMART" id="SM00906">
    <property type="entry name" value="Fungal_trans"/>
    <property type="match status" value="1"/>
</dbReference>